<evidence type="ECO:0000313" key="2">
    <source>
        <dbReference type="EMBL" id="KAJ1162923.1"/>
    </source>
</evidence>
<name>A0AAV7SFI8_PLEWA</name>
<dbReference type="AlphaFoldDB" id="A0AAV7SFI8"/>
<dbReference type="EMBL" id="JANPWB010000008">
    <property type="protein sequence ID" value="KAJ1162923.1"/>
    <property type="molecule type" value="Genomic_DNA"/>
</dbReference>
<feature type="region of interest" description="Disordered" evidence="1">
    <location>
        <begin position="23"/>
        <end position="68"/>
    </location>
</feature>
<dbReference type="Proteomes" id="UP001066276">
    <property type="component" value="Chromosome 4_2"/>
</dbReference>
<protein>
    <submittedName>
        <fullName evidence="2">Uncharacterized protein</fullName>
    </submittedName>
</protein>
<proteinExistence type="predicted"/>
<keyword evidence="3" id="KW-1185">Reference proteome</keyword>
<evidence type="ECO:0000313" key="3">
    <source>
        <dbReference type="Proteomes" id="UP001066276"/>
    </source>
</evidence>
<gene>
    <name evidence="2" type="ORF">NDU88_003387</name>
</gene>
<reference evidence="2" key="1">
    <citation type="journal article" date="2022" name="bioRxiv">
        <title>Sequencing and chromosome-scale assembly of the giantPleurodeles waltlgenome.</title>
        <authorList>
            <person name="Brown T."/>
            <person name="Elewa A."/>
            <person name="Iarovenko S."/>
            <person name="Subramanian E."/>
            <person name="Araus A.J."/>
            <person name="Petzold A."/>
            <person name="Susuki M."/>
            <person name="Suzuki K.-i.T."/>
            <person name="Hayashi T."/>
            <person name="Toyoda A."/>
            <person name="Oliveira C."/>
            <person name="Osipova E."/>
            <person name="Leigh N.D."/>
            <person name="Simon A."/>
            <person name="Yun M.H."/>
        </authorList>
    </citation>
    <scope>NUCLEOTIDE SEQUENCE</scope>
    <source>
        <strain evidence="2">20211129_DDA</strain>
        <tissue evidence="2">Liver</tissue>
    </source>
</reference>
<accession>A0AAV7SFI8</accession>
<evidence type="ECO:0000256" key="1">
    <source>
        <dbReference type="SAM" id="MobiDB-lite"/>
    </source>
</evidence>
<comment type="caution">
    <text evidence="2">The sequence shown here is derived from an EMBL/GenBank/DDBJ whole genome shotgun (WGS) entry which is preliminary data.</text>
</comment>
<organism evidence="2 3">
    <name type="scientific">Pleurodeles waltl</name>
    <name type="common">Iberian ribbed newt</name>
    <dbReference type="NCBI Taxonomy" id="8319"/>
    <lineage>
        <taxon>Eukaryota</taxon>
        <taxon>Metazoa</taxon>
        <taxon>Chordata</taxon>
        <taxon>Craniata</taxon>
        <taxon>Vertebrata</taxon>
        <taxon>Euteleostomi</taxon>
        <taxon>Amphibia</taxon>
        <taxon>Batrachia</taxon>
        <taxon>Caudata</taxon>
        <taxon>Salamandroidea</taxon>
        <taxon>Salamandridae</taxon>
        <taxon>Pleurodelinae</taxon>
        <taxon>Pleurodeles</taxon>
    </lineage>
</organism>
<sequence>MRSDSPGSRETRAACVRAPFGRHVSGCGEAPRGHRQVRRASPSAHGLEGSAVRPDDISPPCGSLRSNG</sequence>